<evidence type="ECO:0000256" key="1">
    <source>
        <dbReference type="ARBA" id="ARBA00011073"/>
    </source>
</evidence>
<dbReference type="InterPro" id="IPR023828">
    <property type="entry name" value="Peptidase_S8_Ser-AS"/>
</dbReference>
<dbReference type="PATRIC" id="fig|520762.4.peg.3152"/>
<dbReference type="InterPro" id="IPR000209">
    <property type="entry name" value="Peptidase_S8/S53_dom"/>
</dbReference>
<dbReference type="CDD" id="cd07487">
    <property type="entry name" value="Peptidases_S8_1"/>
    <property type="match status" value="1"/>
</dbReference>
<keyword evidence="2 6" id="KW-0645">Protease</keyword>
<comment type="caution">
    <text evidence="12">The sequence shown here is derived from an EMBL/GenBank/DDBJ whole genome shotgun (WGS) entry which is preliminary data.</text>
</comment>
<dbReference type="EC" id="3.4.21.-" evidence="12"/>
<keyword evidence="4 6" id="KW-0720">Serine protease</keyword>
<dbReference type="GO" id="GO:0004252">
    <property type="term" value="F:serine-type endopeptidase activity"/>
    <property type="evidence" value="ECO:0007669"/>
    <property type="project" value="UniProtKB-UniRule"/>
</dbReference>
<evidence type="ECO:0000256" key="2">
    <source>
        <dbReference type="ARBA" id="ARBA00022670"/>
    </source>
</evidence>
<dbReference type="InterPro" id="IPR015500">
    <property type="entry name" value="Peptidase_S8_subtilisin-rel"/>
</dbReference>
<dbReference type="InterPro" id="IPR050131">
    <property type="entry name" value="Peptidase_S8_subtilisin-like"/>
</dbReference>
<evidence type="ECO:0000256" key="8">
    <source>
        <dbReference type="SAM" id="SignalP"/>
    </source>
</evidence>
<evidence type="ECO:0000256" key="7">
    <source>
        <dbReference type="RuleBase" id="RU003355"/>
    </source>
</evidence>
<dbReference type="AlphaFoldDB" id="A0A140KZU6"/>
<dbReference type="InterPro" id="IPR036852">
    <property type="entry name" value="Peptidase_S8/S53_dom_sf"/>
</dbReference>
<evidence type="ECO:0000256" key="6">
    <source>
        <dbReference type="PROSITE-ProRule" id="PRU01240"/>
    </source>
</evidence>
<dbReference type="InterPro" id="IPR037045">
    <property type="entry name" value="S8pro/Inhibitor_I9_sf"/>
</dbReference>
<dbReference type="PROSITE" id="PS00136">
    <property type="entry name" value="SUBTILASE_ASP"/>
    <property type="match status" value="1"/>
</dbReference>
<accession>A0A140KZU6</accession>
<dbReference type="Gene3D" id="3.40.50.200">
    <property type="entry name" value="Peptidase S8/S53 domain"/>
    <property type="match status" value="1"/>
</dbReference>
<evidence type="ECO:0000313" key="13">
    <source>
        <dbReference type="Proteomes" id="UP000070456"/>
    </source>
</evidence>
<dbReference type="InterPro" id="IPR023827">
    <property type="entry name" value="Peptidase_S8_Asp-AS"/>
</dbReference>
<dbReference type="Gene3D" id="2.60.120.380">
    <property type="match status" value="1"/>
</dbReference>
<protein>
    <submittedName>
        <fullName evidence="12">Serine protease AprX</fullName>
        <ecNumber evidence="12">3.4.21.-</ecNumber>
    </submittedName>
</protein>
<dbReference type="Pfam" id="PF18237">
    <property type="entry name" value="Tk-SP_N-pro"/>
    <property type="match status" value="1"/>
</dbReference>
<dbReference type="Pfam" id="PF04151">
    <property type="entry name" value="PPC"/>
    <property type="match status" value="1"/>
</dbReference>
<feature type="chain" id="PRO_5007491463" evidence="8">
    <location>
        <begin position="30"/>
        <end position="572"/>
    </location>
</feature>
<name>A0A140KZU6_9FIRM</name>
<evidence type="ECO:0000256" key="4">
    <source>
        <dbReference type="ARBA" id="ARBA00022825"/>
    </source>
</evidence>
<dbReference type="EMBL" id="LOEE01000074">
    <property type="protein sequence ID" value="KXG73821.1"/>
    <property type="molecule type" value="Genomic_DNA"/>
</dbReference>
<feature type="domain" description="Tk-SP N-propeptide" evidence="11">
    <location>
        <begin position="54"/>
        <end position="121"/>
    </location>
</feature>
<feature type="domain" description="Peptidase S8/S53" evidence="9">
    <location>
        <begin position="176"/>
        <end position="441"/>
    </location>
</feature>
<dbReference type="PROSITE" id="PS00138">
    <property type="entry name" value="SUBTILASE_SER"/>
    <property type="match status" value="1"/>
</dbReference>
<dbReference type="InterPro" id="IPR041326">
    <property type="entry name" value="Tk-SP_N-pro"/>
</dbReference>
<evidence type="ECO:0000256" key="3">
    <source>
        <dbReference type="ARBA" id="ARBA00022801"/>
    </source>
</evidence>
<dbReference type="PRINTS" id="PR00723">
    <property type="entry name" value="SUBTILISIN"/>
</dbReference>
<dbReference type="PANTHER" id="PTHR43806">
    <property type="entry name" value="PEPTIDASE S8"/>
    <property type="match status" value="1"/>
</dbReference>
<dbReference type="SUPFAM" id="SSF52743">
    <property type="entry name" value="Subtilisin-like"/>
    <property type="match status" value="1"/>
</dbReference>
<gene>
    <name evidence="12" type="primary">aprX_2</name>
    <name evidence="12" type="ORF">AN619_28550</name>
</gene>
<keyword evidence="13" id="KW-1185">Reference proteome</keyword>
<dbReference type="Proteomes" id="UP000070456">
    <property type="component" value="Unassembled WGS sequence"/>
</dbReference>
<keyword evidence="3 6" id="KW-0378">Hydrolase</keyword>
<dbReference type="STRING" id="520762.AN619_28550"/>
<keyword evidence="8" id="KW-0732">Signal</keyword>
<evidence type="ECO:0000259" key="9">
    <source>
        <dbReference type="Pfam" id="PF00082"/>
    </source>
</evidence>
<evidence type="ECO:0000259" key="11">
    <source>
        <dbReference type="Pfam" id="PF18237"/>
    </source>
</evidence>
<feature type="active site" description="Charge relay system" evidence="5 6">
    <location>
        <position position="393"/>
    </location>
</feature>
<feature type="active site" description="Charge relay system" evidence="5 6">
    <location>
        <position position="184"/>
    </location>
</feature>
<dbReference type="GO" id="GO:0006508">
    <property type="term" value="P:proteolysis"/>
    <property type="evidence" value="ECO:0007669"/>
    <property type="project" value="UniProtKB-KW"/>
</dbReference>
<dbReference type="PROSITE" id="PS51892">
    <property type="entry name" value="SUBTILASE"/>
    <property type="match status" value="1"/>
</dbReference>
<evidence type="ECO:0000256" key="5">
    <source>
        <dbReference type="PIRSR" id="PIRSR615500-1"/>
    </source>
</evidence>
<evidence type="ECO:0000259" key="10">
    <source>
        <dbReference type="Pfam" id="PF04151"/>
    </source>
</evidence>
<dbReference type="RefSeq" id="WP_068557944.1">
    <property type="nucleotide sequence ID" value="NZ_LOEE01000074.1"/>
</dbReference>
<reference evidence="12 13" key="1">
    <citation type="submission" date="2015-12" db="EMBL/GenBank/DDBJ databases">
        <title>Draft genome sequence of the thermoanaerobe Thermotalea metallivorans, an isolate from the runoff channel of the Great Artesian Basin, Australia.</title>
        <authorList>
            <person name="Patel B.K."/>
        </authorList>
    </citation>
    <scope>NUCLEOTIDE SEQUENCE [LARGE SCALE GENOMIC DNA]</scope>
    <source>
        <strain evidence="12 13">B2-1</strain>
    </source>
</reference>
<organism evidence="12 13">
    <name type="scientific">Thermotalea metallivorans</name>
    <dbReference type="NCBI Taxonomy" id="520762"/>
    <lineage>
        <taxon>Bacteria</taxon>
        <taxon>Bacillati</taxon>
        <taxon>Bacillota</taxon>
        <taxon>Clostridia</taxon>
        <taxon>Peptostreptococcales</taxon>
        <taxon>Thermotaleaceae</taxon>
        <taxon>Thermotalea</taxon>
    </lineage>
</organism>
<feature type="domain" description="Peptidase C-terminal archaeal/bacterial" evidence="10">
    <location>
        <begin position="478"/>
        <end position="548"/>
    </location>
</feature>
<feature type="active site" description="Charge relay system" evidence="5 6">
    <location>
        <position position="218"/>
    </location>
</feature>
<dbReference type="PANTHER" id="PTHR43806:SF65">
    <property type="entry name" value="SERINE PROTEASE APRX"/>
    <property type="match status" value="1"/>
</dbReference>
<dbReference type="Pfam" id="PF00082">
    <property type="entry name" value="Peptidase_S8"/>
    <property type="match status" value="1"/>
</dbReference>
<dbReference type="InterPro" id="IPR007280">
    <property type="entry name" value="Peptidase_C_arc/bac"/>
</dbReference>
<evidence type="ECO:0000313" key="12">
    <source>
        <dbReference type="EMBL" id="KXG73821.1"/>
    </source>
</evidence>
<dbReference type="InterPro" id="IPR022398">
    <property type="entry name" value="Peptidase_S8_His-AS"/>
</dbReference>
<dbReference type="PROSITE" id="PS00137">
    <property type="entry name" value="SUBTILASE_HIS"/>
    <property type="match status" value="1"/>
</dbReference>
<comment type="similarity">
    <text evidence="1 6 7">Belongs to the peptidase S8 family.</text>
</comment>
<sequence>MHDMKKCKKVISMILLGLMVALTGSYGFAMDQDIVTEKAKVEIKEKEVIKLYDENKDKLFENLSKKMDKANDDEEISVIVVFKDKLDTEKKGKVKEVLGEYMAKHEYENIPAMAMKLKKGQIHKLSKLDIVEHIEYDEVVQAFNNTANYWFGAEKARTDFNVDGDRDGSPKGYSKNDVVVAVIDTGIYGGHVDLDGSKIIGWKDYVGGKTTPYDDNGHGTHVAGTIAGEGDGNAIYAGVAKGAALVGLKVLDKQGNGSMSDVTAAVDWCITNKNVYGIDIINMSLGTSGSSDGTDATSLAVNRAVDNGIVVVVAAGNSGPGRYTIGSPGAAEKAITVAAMADVGEKGFNLTNFSSRGPTADGRTKPDIAAPGYNITSVKTNTTNSYITYSGTSMATPFTAGTVALMLDANPSLTPTQVKSILTSTAQDWGPTGKDIEYGNGRLDAYAAVKQAGGFSGNNIAVPNHMYASQSLGSSGKSDMWEFTVDNKNYPIAVTFIMPNWSSGSPDFDIYLYDANGNQLASSTGTSRQENINYTPTATGTYKIRVYSYSGSGNYFFDLSTGGSNLRLTQDQ</sequence>
<feature type="signal peptide" evidence="8">
    <location>
        <begin position="1"/>
        <end position="29"/>
    </location>
</feature>
<proteinExistence type="inferred from homology"/>
<dbReference type="Gene3D" id="3.30.70.80">
    <property type="entry name" value="Peptidase S8 propeptide/proteinase inhibitor I9"/>
    <property type="match status" value="1"/>
</dbReference>